<evidence type="ECO:0000256" key="4">
    <source>
        <dbReference type="ARBA" id="ARBA00023242"/>
    </source>
</evidence>
<dbReference type="SUPFAM" id="SSF46942">
    <property type="entry name" value="Elongation factor TFIIS domain 2"/>
    <property type="match status" value="1"/>
</dbReference>
<dbReference type="PANTHER" id="PTHR11477">
    <property type="entry name" value="TRANSCRIPTION FACTOR S-II ZINC FINGER DOMAIN-CONTAINING PROTEIN"/>
    <property type="match status" value="1"/>
</dbReference>
<accession>A0A835SC37</accession>
<keyword evidence="2" id="KW-0863">Zinc-finger</keyword>
<dbReference type="PROSITE" id="PS51321">
    <property type="entry name" value="TFIIS_CENTRAL"/>
    <property type="match status" value="1"/>
</dbReference>
<dbReference type="GO" id="GO:0008270">
    <property type="term" value="F:zinc ion binding"/>
    <property type="evidence" value="ECO:0007669"/>
    <property type="project" value="UniProtKB-KW"/>
</dbReference>
<evidence type="ECO:0000313" key="7">
    <source>
        <dbReference type="EMBL" id="KAG2422821.1"/>
    </source>
</evidence>
<feature type="region of interest" description="Disordered" evidence="5">
    <location>
        <begin position="56"/>
        <end position="82"/>
    </location>
</feature>
<evidence type="ECO:0000256" key="1">
    <source>
        <dbReference type="ARBA" id="ARBA00022723"/>
    </source>
</evidence>
<feature type="domain" description="TFIIS central" evidence="6">
    <location>
        <begin position="38"/>
        <end position="170"/>
    </location>
</feature>
<dbReference type="Pfam" id="PF07500">
    <property type="entry name" value="TFIIS_M"/>
    <property type="match status" value="1"/>
</dbReference>
<sequence length="230" mass="24258">MKKRPLWEELGLHPPPKKPARKAAAANPEREEAATAQLRANCMRTIKTALCSEAAHGKEDSDAAGGQAAGGEGEGGTPDMEGLADGIEAALFQHHGSQAGPDYKGAARLLVASLKRNADLRGRVLSGAVRPAALVSMDSRQLATTQQQEEFAQLEDKAMQRVTVLGSGASGTLTTEYACKKCGGNSCNYLESGRRDIGKSETWGSKEGATTSRVVTCLGCGNRWEVGLFE</sequence>
<dbReference type="InterPro" id="IPR003618">
    <property type="entry name" value="TFIIS_cen_dom"/>
</dbReference>
<evidence type="ECO:0000256" key="3">
    <source>
        <dbReference type="ARBA" id="ARBA00022833"/>
    </source>
</evidence>
<keyword evidence="8" id="KW-1185">Reference proteome</keyword>
<keyword evidence="3" id="KW-0862">Zinc</keyword>
<proteinExistence type="predicted"/>
<keyword evidence="1" id="KW-0479">Metal-binding</keyword>
<reference evidence="7" key="1">
    <citation type="journal article" date="2020" name="bioRxiv">
        <title>Comparative genomics of Chlamydomonas.</title>
        <authorList>
            <person name="Craig R.J."/>
            <person name="Hasan A.R."/>
            <person name="Ness R.W."/>
            <person name="Keightley P.D."/>
        </authorList>
    </citation>
    <scope>NUCLEOTIDE SEQUENCE</scope>
    <source>
        <strain evidence="7">SAG 7.73</strain>
    </source>
</reference>
<gene>
    <name evidence="7" type="ORF">HXX76_015765</name>
</gene>
<dbReference type="GO" id="GO:0006351">
    <property type="term" value="P:DNA-templated transcription"/>
    <property type="evidence" value="ECO:0007669"/>
    <property type="project" value="InterPro"/>
</dbReference>
<evidence type="ECO:0000256" key="5">
    <source>
        <dbReference type="SAM" id="MobiDB-lite"/>
    </source>
</evidence>
<dbReference type="Gene3D" id="1.10.472.30">
    <property type="entry name" value="Transcription elongation factor S-II, central domain"/>
    <property type="match status" value="1"/>
</dbReference>
<dbReference type="Gene3D" id="2.20.25.10">
    <property type="match status" value="1"/>
</dbReference>
<dbReference type="InterPro" id="IPR036575">
    <property type="entry name" value="TFIIS_cen_dom_sf"/>
</dbReference>
<dbReference type="EMBL" id="JAEHOC010000093">
    <property type="protein sequence ID" value="KAG2422821.1"/>
    <property type="molecule type" value="Genomic_DNA"/>
</dbReference>
<name>A0A835SC37_CHLIN</name>
<comment type="caution">
    <text evidence="7">The sequence shown here is derived from an EMBL/GenBank/DDBJ whole genome shotgun (WGS) entry which is preliminary data.</text>
</comment>
<evidence type="ECO:0000259" key="6">
    <source>
        <dbReference type="PROSITE" id="PS51321"/>
    </source>
</evidence>
<organism evidence="7 8">
    <name type="scientific">Chlamydomonas incerta</name>
    <dbReference type="NCBI Taxonomy" id="51695"/>
    <lineage>
        <taxon>Eukaryota</taxon>
        <taxon>Viridiplantae</taxon>
        <taxon>Chlorophyta</taxon>
        <taxon>core chlorophytes</taxon>
        <taxon>Chlorophyceae</taxon>
        <taxon>CS clade</taxon>
        <taxon>Chlamydomonadales</taxon>
        <taxon>Chlamydomonadaceae</taxon>
        <taxon>Chlamydomonas</taxon>
    </lineage>
</organism>
<dbReference type="AlphaFoldDB" id="A0A835SC37"/>
<dbReference type="SMART" id="SM00510">
    <property type="entry name" value="TFS2M"/>
    <property type="match status" value="1"/>
</dbReference>
<evidence type="ECO:0000313" key="8">
    <source>
        <dbReference type="Proteomes" id="UP000650467"/>
    </source>
</evidence>
<evidence type="ECO:0000256" key="2">
    <source>
        <dbReference type="ARBA" id="ARBA00022771"/>
    </source>
</evidence>
<protein>
    <recommendedName>
        <fullName evidence="6">TFIIS central domain-containing protein</fullName>
    </recommendedName>
</protein>
<dbReference type="PANTHER" id="PTHR11477:SF0">
    <property type="entry name" value="IP08861P-RELATED"/>
    <property type="match status" value="1"/>
</dbReference>
<feature type="compositionally biased region" description="Basic and acidic residues" evidence="5">
    <location>
        <begin position="1"/>
        <end position="11"/>
    </location>
</feature>
<feature type="region of interest" description="Disordered" evidence="5">
    <location>
        <begin position="1"/>
        <end position="34"/>
    </location>
</feature>
<dbReference type="GO" id="GO:0005634">
    <property type="term" value="C:nucleus"/>
    <property type="evidence" value="ECO:0007669"/>
    <property type="project" value="TreeGrafter"/>
</dbReference>
<keyword evidence="4" id="KW-0539">Nucleus</keyword>
<dbReference type="OrthoDB" id="44867at2759"/>
<feature type="compositionally biased region" description="Gly residues" evidence="5">
    <location>
        <begin position="67"/>
        <end position="76"/>
    </location>
</feature>
<dbReference type="Proteomes" id="UP000650467">
    <property type="component" value="Unassembled WGS sequence"/>
</dbReference>